<dbReference type="eggNOG" id="ENOG50323ZX">
    <property type="taxonomic scope" value="Bacteria"/>
</dbReference>
<evidence type="ECO:0000313" key="3">
    <source>
        <dbReference type="EMBL" id="CAL62055.1"/>
    </source>
</evidence>
<keyword evidence="2" id="KW-0732">Signal</keyword>
<dbReference type="EMBL" id="CU207211">
    <property type="protein sequence ID" value="CAL62055.1"/>
    <property type="molecule type" value="Genomic_DNA"/>
</dbReference>
<name>A4G6B8_HERAR</name>
<dbReference type="HOGENOM" id="CLU_2142442_0_0_4"/>
<evidence type="ECO:0000256" key="2">
    <source>
        <dbReference type="SAM" id="SignalP"/>
    </source>
</evidence>
<dbReference type="STRING" id="204773.HEAR1905"/>
<dbReference type="OrthoDB" id="8779586at2"/>
<dbReference type="KEGG" id="har:HEAR1905"/>
<accession>A4G6B8</accession>
<feature type="signal peptide" evidence="2">
    <location>
        <begin position="1"/>
        <end position="29"/>
    </location>
</feature>
<dbReference type="Proteomes" id="UP000006697">
    <property type="component" value="Chromosome"/>
</dbReference>
<feature type="chain" id="PRO_5002669188" evidence="2">
    <location>
        <begin position="30"/>
        <end position="112"/>
    </location>
</feature>
<proteinExistence type="predicted"/>
<gene>
    <name evidence="3" type="ordered locus">HEAR1905</name>
</gene>
<reference evidence="3 4" key="1">
    <citation type="journal article" date="2007" name="PLoS Genet.">
        <title>A tale of two oxidation states: bacterial colonization of arsenic-rich environments.</title>
        <authorList>
            <person name="Muller D."/>
            <person name="Medigue C."/>
            <person name="Koechler S."/>
            <person name="Barbe V."/>
            <person name="Barakat M."/>
            <person name="Talla E."/>
            <person name="Bonnefoy V."/>
            <person name="Krin E."/>
            <person name="Arsene-Ploetze F."/>
            <person name="Carapito C."/>
            <person name="Chandler M."/>
            <person name="Cournoyer B."/>
            <person name="Cruveiller S."/>
            <person name="Dossat C."/>
            <person name="Duval S."/>
            <person name="Heymann M."/>
            <person name="Leize E."/>
            <person name="Lieutaud A."/>
            <person name="Lievremont D."/>
            <person name="Makita Y."/>
            <person name="Mangenot S."/>
            <person name="Nitschke W."/>
            <person name="Ortet P."/>
            <person name="Perdrial N."/>
            <person name="Schoepp B."/>
            <person name="Siguier N."/>
            <person name="Simeonova D.D."/>
            <person name="Rouy Z."/>
            <person name="Segurens B."/>
            <person name="Turlin E."/>
            <person name="Vallenet D."/>
            <person name="Van Dorsselaer A."/>
            <person name="Weiss S."/>
            <person name="Weissenbach J."/>
            <person name="Lett M.C."/>
            <person name="Danchin A."/>
            <person name="Bertin P.N."/>
        </authorList>
    </citation>
    <scope>NUCLEOTIDE SEQUENCE [LARGE SCALE GENOMIC DNA]</scope>
    <source>
        <strain evidence="4">ULPAs1</strain>
    </source>
</reference>
<keyword evidence="4" id="KW-1185">Reference proteome</keyword>
<evidence type="ECO:0000256" key="1">
    <source>
        <dbReference type="SAM" id="MobiDB-lite"/>
    </source>
</evidence>
<evidence type="ECO:0000313" key="4">
    <source>
        <dbReference type="Proteomes" id="UP000006697"/>
    </source>
</evidence>
<sequence>MTMMNITLKRMGLVMVLVAVFAGATTAYAQSRFQGNAFGYVAQDDSRQRFNQDRRGDDGQRQARERRDAYGADRNAGRQDQGRRDPRLSPDERRALRRQIDEAGRDIYAPRR</sequence>
<protein>
    <submittedName>
        <fullName evidence="3">Uncharacterized protein</fullName>
    </submittedName>
</protein>
<feature type="region of interest" description="Disordered" evidence="1">
    <location>
        <begin position="44"/>
        <end position="112"/>
    </location>
</feature>
<dbReference type="AlphaFoldDB" id="A4G6B8"/>
<organism evidence="3 4">
    <name type="scientific">Herminiimonas arsenicoxydans</name>
    <dbReference type="NCBI Taxonomy" id="204773"/>
    <lineage>
        <taxon>Bacteria</taxon>
        <taxon>Pseudomonadati</taxon>
        <taxon>Pseudomonadota</taxon>
        <taxon>Betaproteobacteria</taxon>
        <taxon>Burkholderiales</taxon>
        <taxon>Oxalobacteraceae</taxon>
        <taxon>Herminiimonas</taxon>
    </lineage>
</organism>